<dbReference type="AlphaFoldDB" id="A0A7C8JCA7"/>
<evidence type="ECO:0000256" key="1">
    <source>
        <dbReference type="ARBA" id="ARBA00023242"/>
    </source>
</evidence>
<dbReference type="SMART" id="SM00066">
    <property type="entry name" value="GAL4"/>
    <property type="match status" value="1"/>
</dbReference>
<name>A0A7C8JCA7_ORBOL</name>
<dbReference type="GO" id="GO:0000981">
    <property type="term" value="F:DNA-binding transcription factor activity, RNA polymerase II-specific"/>
    <property type="evidence" value="ECO:0007669"/>
    <property type="project" value="InterPro"/>
</dbReference>
<organism evidence="4 5">
    <name type="scientific">Orbilia oligospora</name>
    <name type="common">Nematode-trapping fungus</name>
    <name type="synonym">Arthrobotrys oligospora</name>
    <dbReference type="NCBI Taxonomy" id="2813651"/>
    <lineage>
        <taxon>Eukaryota</taxon>
        <taxon>Fungi</taxon>
        <taxon>Dikarya</taxon>
        <taxon>Ascomycota</taxon>
        <taxon>Pezizomycotina</taxon>
        <taxon>Orbiliomycetes</taxon>
        <taxon>Orbiliales</taxon>
        <taxon>Orbiliaceae</taxon>
        <taxon>Orbilia</taxon>
    </lineage>
</organism>
<comment type="caution">
    <text evidence="4">The sequence shown here is derived from an EMBL/GenBank/DDBJ whole genome shotgun (WGS) entry which is preliminary data.</text>
</comment>
<evidence type="ECO:0000313" key="5">
    <source>
        <dbReference type="Proteomes" id="UP000475325"/>
    </source>
</evidence>
<dbReference type="InterPro" id="IPR001138">
    <property type="entry name" value="Zn2Cys6_DnaBD"/>
</dbReference>
<dbReference type="PROSITE" id="PS50048">
    <property type="entry name" value="ZN2_CY6_FUNGAL_2"/>
    <property type="match status" value="1"/>
</dbReference>
<feature type="region of interest" description="Disordered" evidence="2">
    <location>
        <begin position="1"/>
        <end position="48"/>
    </location>
</feature>
<feature type="compositionally biased region" description="Basic and acidic residues" evidence="2">
    <location>
        <begin position="227"/>
        <end position="239"/>
    </location>
</feature>
<keyword evidence="1" id="KW-0539">Nucleus</keyword>
<dbReference type="EMBL" id="WIQW01000050">
    <property type="protein sequence ID" value="KAF3092824.1"/>
    <property type="molecule type" value="Genomic_DNA"/>
</dbReference>
<dbReference type="CDD" id="cd00067">
    <property type="entry name" value="GAL4"/>
    <property type="match status" value="1"/>
</dbReference>
<dbReference type="GO" id="GO:0008270">
    <property type="term" value="F:zinc ion binding"/>
    <property type="evidence" value="ECO:0007669"/>
    <property type="project" value="InterPro"/>
</dbReference>
<gene>
    <name evidence="4" type="ORF">TWF102_008320</name>
</gene>
<evidence type="ECO:0000313" key="4">
    <source>
        <dbReference type="EMBL" id="KAF3092824.1"/>
    </source>
</evidence>
<sequence>MDPTYPSSSSNSNSSSMNSLRPLLPRAEGVHGPSPSDLSTGKRRKASNACTECRSHKTKCDQGIPACSACRRRGTGECIYIPGNDGRRRDPVERLRKDNEMMKMVLQAIKSSSPDEASNIVDYLRSDYSLEYLVSIIQSRGGGEFSDGPSSSFASPSNSVSAEVDSPPRRSVGPHAHSPERNHSAQSYDHHMELPPITNHHDHRRYGPAQEAKLPVFEASHGSMPHPLDDEYRRFPPTL</sequence>
<feature type="compositionally biased region" description="Low complexity" evidence="2">
    <location>
        <begin position="146"/>
        <end position="162"/>
    </location>
</feature>
<dbReference type="Gene3D" id="4.10.240.10">
    <property type="entry name" value="Zn(2)-C6 fungal-type DNA-binding domain"/>
    <property type="match status" value="1"/>
</dbReference>
<dbReference type="PROSITE" id="PS00463">
    <property type="entry name" value="ZN2_CY6_FUNGAL_1"/>
    <property type="match status" value="1"/>
</dbReference>
<dbReference type="Proteomes" id="UP000475325">
    <property type="component" value="Unassembled WGS sequence"/>
</dbReference>
<dbReference type="InterPro" id="IPR053187">
    <property type="entry name" value="Notoamide_regulator"/>
</dbReference>
<protein>
    <recommendedName>
        <fullName evidence="3">Zn(2)-C6 fungal-type domain-containing protein</fullName>
    </recommendedName>
</protein>
<feature type="compositionally biased region" description="Low complexity" evidence="2">
    <location>
        <begin position="7"/>
        <end position="19"/>
    </location>
</feature>
<feature type="compositionally biased region" description="Basic and acidic residues" evidence="2">
    <location>
        <begin position="177"/>
        <end position="193"/>
    </location>
</feature>
<dbReference type="Pfam" id="PF00172">
    <property type="entry name" value="Zn_clus"/>
    <property type="match status" value="1"/>
</dbReference>
<dbReference type="PANTHER" id="PTHR47256">
    <property type="entry name" value="ZN(II)2CYS6 TRANSCRIPTION FACTOR (EUROFUNG)-RELATED"/>
    <property type="match status" value="1"/>
</dbReference>
<dbReference type="SUPFAM" id="SSF57701">
    <property type="entry name" value="Zn2/Cys6 DNA-binding domain"/>
    <property type="match status" value="1"/>
</dbReference>
<evidence type="ECO:0000259" key="3">
    <source>
        <dbReference type="PROSITE" id="PS50048"/>
    </source>
</evidence>
<feature type="region of interest" description="Disordered" evidence="2">
    <location>
        <begin position="141"/>
        <end position="239"/>
    </location>
</feature>
<dbReference type="InterPro" id="IPR036864">
    <property type="entry name" value="Zn2-C6_fun-type_DNA-bd_sf"/>
</dbReference>
<accession>A0A7C8JCA7</accession>
<proteinExistence type="predicted"/>
<reference evidence="4 5" key="1">
    <citation type="submission" date="2019-06" db="EMBL/GenBank/DDBJ databases">
        <authorList>
            <person name="Palmer J.M."/>
        </authorList>
    </citation>
    <scope>NUCLEOTIDE SEQUENCE [LARGE SCALE GENOMIC DNA]</scope>
    <source>
        <strain evidence="4 5">TWF102</strain>
    </source>
</reference>
<feature type="domain" description="Zn(2)-C6 fungal-type" evidence="3">
    <location>
        <begin position="49"/>
        <end position="80"/>
    </location>
</feature>
<dbReference type="PANTHER" id="PTHR47256:SF1">
    <property type="entry name" value="ZN(II)2CYS6 TRANSCRIPTION FACTOR (EUROFUNG)"/>
    <property type="match status" value="1"/>
</dbReference>
<evidence type="ECO:0000256" key="2">
    <source>
        <dbReference type="SAM" id="MobiDB-lite"/>
    </source>
</evidence>